<evidence type="ECO:0000313" key="2">
    <source>
        <dbReference type="EMBL" id="MDM8333199.1"/>
    </source>
</evidence>
<protein>
    <submittedName>
        <fullName evidence="2">GNAT family N-acetyltransferase</fullName>
        <ecNumber evidence="2">2.3.1.-</ecNumber>
    </submittedName>
</protein>
<dbReference type="Pfam" id="PF13673">
    <property type="entry name" value="Acetyltransf_10"/>
    <property type="match status" value="1"/>
</dbReference>
<proteinExistence type="predicted"/>
<evidence type="ECO:0000313" key="3">
    <source>
        <dbReference type="Proteomes" id="UP001529423"/>
    </source>
</evidence>
<dbReference type="PROSITE" id="PS51186">
    <property type="entry name" value="GNAT"/>
    <property type="match status" value="1"/>
</dbReference>
<dbReference type="EMBL" id="JAUDEO010000004">
    <property type="protein sequence ID" value="MDM8333199.1"/>
    <property type="molecule type" value="Genomic_DNA"/>
</dbReference>
<dbReference type="EC" id="2.3.1.-" evidence="2"/>
<feature type="domain" description="N-acetyltransferase" evidence="1">
    <location>
        <begin position="6"/>
        <end position="145"/>
    </location>
</feature>
<keyword evidence="2" id="KW-0012">Acyltransferase</keyword>
<reference evidence="2 3" key="3">
    <citation type="submission" date="2023-06" db="EMBL/GenBank/DDBJ databases">
        <authorList>
            <person name="Zeman M."/>
            <person name="Kubasova T."/>
            <person name="Jahodarova E."/>
            <person name="Nykrynova M."/>
            <person name="Rychlik I."/>
        </authorList>
    </citation>
    <scope>NUCLEOTIDE SEQUENCE [LARGE SCALE GENOMIC DNA]</scope>
    <source>
        <strain evidence="2 3">105_WCHN</strain>
    </source>
</reference>
<keyword evidence="2" id="KW-0808">Transferase</keyword>
<comment type="caution">
    <text evidence="2">The sequence shown here is derived from an EMBL/GenBank/DDBJ whole genome shotgun (WGS) entry which is preliminary data.</text>
</comment>
<dbReference type="GO" id="GO:0016746">
    <property type="term" value="F:acyltransferase activity"/>
    <property type="evidence" value="ECO:0007669"/>
    <property type="project" value="UniProtKB-KW"/>
</dbReference>
<accession>A0ABT7VKD6</accession>
<evidence type="ECO:0000259" key="1">
    <source>
        <dbReference type="PROSITE" id="PS51186"/>
    </source>
</evidence>
<dbReference type="CDD" id="cd04301">
    <property type="entry name" value="NAT_SF"/>
    <property type="match status" value="1"/>
</dbReference>
<reference evidence="2 3" key="2">
    <citation type="submission" date="2023-06" db="EMBL/GenBank/DDBJ databases">
        <title>Identification and characterization of horizontal gene transfer across gut microbiota members of farm animals based on homology search.</title>
        <authorList>
            <person name="Schwarzerova J."/>
            <person name="Nykrynova M."/>
            <person name="Jureckova K."/>
            <person name="Cejkova D."/>
            <person name="Rychlik I."/>
        </authorList>
    </citation>
    <scope>NUCLEOTIDE SEQUENCE [LARGE SCALE GENOMIC DNA]</scope>
    <source>
        <strain evidence="2 3">105_WCHN</strain>
    </source>
</reference>
<sequence length="145" mass="17064">MDWLDKSFTELTNYEVFQIFKLRAVVFNTEQGSAVYDPDDNDPRARHLLCKDHNRLVAYARYFVDNDHVTFGRVVIAKDYRGTGLSTPLMNRLLAGIQRYFPGKEIIIHAQYYIRDYYAKFGFQSFGQTFIEADRKHIKMMHPAL</sequence>
<keyword evidence="3" id="KW-1185">Reference proteome</keyword>
<dbReference type="RefSeq" id="WP_289558837.1">
    <property type="nucleotide sequence ID" value="NZ_JAUDEO010000004.1"/>
</dbReference>
<name>A0ABT7VKD6_9LACO</name>
<dbReference type="InterPro" id="IPR000182">
    <property type="entry name" value="GNAT_dom"/>
</dbReference>
<gene>
    <name evidence="2" type="ORF">QUW46_01175</name>
</gene>
<dbReference type="Proteomes" id="UP001529423">
    <property type="component" value="Unassembled WGS sequence"/>
</dbReference>
<reference evidence="3" key="1">
    <citation type="submission" date="2023-06" db="EMBL/GenBank/DDBJ databases">
        <title>Identification and characterization of horizontal gene transfer across gut microbiota members of farm animals based on homology search.</title>
        <authorList>
            <person name="Zeman M."/>
            <person name="Kubasova T."/>
            <person name="Jahodarova E."/>
            <person name="Nykrynova M."/>
            <person name="Rychlik I."/>
        </authorList>
    </citation>
    <scope>NUCLEOTIDE SEQUENCE [LARGE SCALE GENOMIC DNA]</scope>
    <source>
        <strain evidence="3">105_WCHN</strain>
    </source>
</reference>
<organism evidence="2 3">
    <name type="scientific">Limosilactobacillus panis</name>
    <dbReference type="NCBI Taxonomy" id="47493"/>
    <lineage>
        <taxon>Bacteria</taxon>
        <taxon>Bacillati</taxon>
        <taxon>Bacillota</taxon>
        <taxon>Bacilli</taxon>
        <taxon>Lactobacillales</taxon>
        <taxon>Lactobacillaceae</taxon>
        <taxon>Limosilactobacillus</taxon>
    </lineage>
</organism>